<evidence type="ECO:0000313" key="2">
    <source>
        <dbReference type="Proteomes" id="UP000186513"/>
    </source>
</evidence>
<protein>
    <recommendedName>
        <fullName evidence="3">DUF1631 family protein</fullName>
    </recommendedName>
</protein>
<dbReference type="AlphaFoldDB" id="A0A1K2HAW5"/>
<dbReference type="InterPro" id="IPR012434">
    <property type="entry name" value="DUF1631"/>
</dbReference>
<evidence type="ECO:0000313" key="1">
    <source>
        <dbReference type="EMBL" id="SFZ73899.1"/>
    </source>
</evidence>
<dbReference type="Proteomes" id="UP000186513">
    <property type="component" value="Unassembled WGS sequence"/>
</dbReference>
<organism evidence="1 2">
    <name type="scientific">Chitinimonas taiwanensis DSM 18899</name>
    <dbReference type="NCBI Taxonomy" id="1121279"/>
    <lineage>
        <taxon>Bacteria</taxon>
        <taxon>Pseudomonadati</taxon>
        <taxon>Pseudomonadota</taxon>
        <taxon>Betaproteobacteria</taxon>
        <taxon>Neisseriales</taxon>
        <taxon>Chitinibacteraceae</taxon>
        <taxon>Chitinimonas</taxon>
    </lineage>
</organism>
<evidence type="ECO:0008006" key="3">
    <source>
        <dbReference type="Google" id="ProtNLM"/>
    </source>
</evidence>
<name>A0A1K2HAW5_9NEIS</name>
<dbReference type="STRING" id="1121279.SAMN02745887_01024"/>
<gene>
    <name evidence="1" type="ORF">SAMN02745887_01024</name>
</gene>
<dbReference type="Pfam" id="PF07793">
    <property type="entry name" value="DUF1631"/>
    <property type="match status" value="1"/>
</dbReference>
<sequence length="770" mass="83976">MRTEILRDLQAALLDQLQQAWPALLRTVADGLLAQADRLGGSPAATVLLDARAAWLAFDAELRQAWFEQLQRLLERGLQTAFRRDKPSFAQAAGHNLSLQALAEVEQELALERQIAQFRSAAGEALNELNARIANLYHQPEGSERENPFRPYVLCGSLALGIDTLNLQGEIGSALKKAANQALASQVAALYQGLNALLAAHAIPVELPLQIRRQADSPAPPPHAASPALPATLHAQGRHLPRSDLLLRWIQMKTSPDAARQAIAQSEPPHWLDSQLNAGQLLRELFGQRPGGQTGQAPFTTYAGSTVLASSIAELEQSVAGQADASDLRNHILEHRARLSSQAREPSERMVVDVVAMLFEFMLHDGKLPSSVRSQLGRLQFQLLKLGLFDPTLFAERQHPARQLFNRIGSVAIALSADDPLSDGLGEAIRHLVEQAVGAPHSDVALFERLLAELEDYLRRTMQHDDPRMVQAAAALSSAEERSAHYLHAMAAMRAALDGLTLPARLEHFLLATWPLAIERVGRDDAAQARSCRQLVPVLVWSVQPKTSNGERMQMLKRLPELVNLLSRHLAQARLNDAEQQDFLDWLVAAHLEALKEGHTRAGASLAELEARFADFMLGSEATGAAPDYPAGLAAGFVAEAAEALEGGLELLDAQFDALALPEAGAPRDEALAEALKARVLEQLKTGVLVDIAFGGSARRARLNWISPRAASLLLTIANLDKPAALSVQLFRRLLALGHVRFVESEPLFERAVQALLRNADEMEQWARQG</sequence>
<reference evidence="1 2" key="1">
    <citation type="submission" date="2016-11" db="EMBL/GenBank/DDBJ databases">
        <authorList>
            <person name="Jaros S."/>
            <person name="Januszkiewicz K."/>
            <person name="Wedrychowicz H."/>
        </authorList>
    </citation>
    <scope>NUCLEOTIDE SEQUENCE [LARGE SCALE GENOMIC DNA]</scope>
    <source>
        <strain evidence="1 2">DSM 18899</strain>
    </source>
</reference>
<proteinExistence type="predicted"/>
<accession>A0A1K2HAW5</accession>
<keyword evidence="2" id="KW-1185">Reference proteome</keyword>
<dbReference type="EMBL" id="FPKR01000003">
    <property type="protein sequence ID" value="SFZ73899.1"/>
    <property type="molecule type" value="Genomic_DNA"/>
</dbReference>